<evidence type="ECO:0000313" key="1">
    <source>
        <dbReference type="Proteomes" id="UP000694864"/>
    </source>
</evidence>
<keyword evidence="1" id="KW-1185">Reference proteome</keyword>
<reference evidence="1" key="1">
    <citation type="journal article" date="2014" name="Nat. Commun.">
        <title>The emerging biofuel crop Camelina sativa retains a highly undifferentiated hexaploid genome structure.</title>
        <authorList>
            <person name="Kagale S."/>
            <person name="Koh C."/>
            <person name="Nixon J."/>
            <person name="Bollina V."/>
            <person name="Clarke W.E."/>
            <person name="Tuteja R."/>
            <person name="Spillane C."/>
            <person name="Robinson S.J."/>
            <person name="Links M.G."/>
            <person name="Clarke C."/>
            <person name="Higgins E.E."/>
            <person name="Huebert T."/>
            <person name="Sharpe A.G."/>
            <person name="Parkin I.A."/>
        </authorList>
    </citation>
    <scope>NUCLEOTIDE SEQUENCE [LARGE SCALE GENOMIC DNA]</scope>
    <source>
        <strain evidence="1">cv. DH55</strain>
    </source>
</reference>
<gene>
    <name evidence="2" type="primary">LOC104781995</name>
</gene>
<dbReference type="PANTHER" id="PTHR35721:SF1">
    <property type="entry name" value="UREIDOGLYCOLATE HYDROLASE"/>
    <property type="match status" value="1"/>
</dbReference>
<protein>
    <submittedName>
        <fullName evidence="2">Uncharacterized protein LOC104781995</fullName>
    </submittedName>
</protein>
<sequence length="194" mass="21683">MAKSLAEVNLIPIEATSEIFADYGQVIEVSRDGERFGPNDAQLDLSKGTPRFYLMTLNDAPLRFGSITHHANVTQCLGSIGGHVWYLGVAKPSIIENDDDVGKGVVDNKVKSKSGHWYVPPPVEEVRVFRISGPKYIKLNHGTWHAGPLFKDSSMDFYNLELTDTNVVDHTTHYFKKDDGVIFRFDHQEDTSSS</sequence>
<dbReference type="GeneID" id="104781995"/>
<dbReference type="RefSeq" id="XP_010505108.1">
    <property type="nucleotide sequence ID" value="XM_010506806.2"/>
</dbReference>
<dbReference type="InterPro" id="IPR011051">
    <property type="entry name" value="RmlC_Cupin_sf"/>
</dbReference>
<dbReference type="InterPro" id="IPR024060">
    <property type="entry name" value="Ureidoglycolate_lyase_dom_sf"/>
</dbReference>
<evidence type="ECO:0000313" key="2">
    <source>
        <dbReference type="RefSeq" id="XP_010505108.1"/>
    </source>
</evidence>
<dbReference type="Proteomes" id="UP000694864">
    <property type="component" value="Chromosome 4"/>
</dbReference>
<name>A0ABM0YS56_CAMSA</name>
<dbReference type="PANTHER" id="PTHR35721">
    <property type="entry name" value="UREIDOGLYCOLATE HYDROLASE"/>
    <property type="match status" value="1"/>
</dbReference>
<dbReference type="Gene3D" id="2.60.120.480">
    <property type="entry name" value="Ureidoglycolate hydrolase"/>
    <property type="match status" value="1"/>
</dbReference>
<dbReference type="SUPFAM" id="SSF51182">
    <property type="entry name" value="RmlC-like cupins"/>
    <property type="match status" value="1"/>
</dbReference>
<organism evidence="1 2">
    <name type="scientific">Camelina sativa</name>
    <name type="common">False flax</name>
    <name type="synonym">Myagrum sativum</name>
    <dbReference type="NCBI Taxonomy" id="90675"/>
    <lineage>
        <taxon>Eukaryota</taxon>
        <taxon>Viridiplantae</taxon>
        <taxon>Streptophyta</taxon>
        <taxon>Embryophyta</taxon>
        <taxon>Tracheophyta</taxon>
        <taxon>Spermatophyta</taxon>
        <taxon>Magnoliopsida</taxon>
        <taxon>eudicotyledons</taxon>
        <taxon>Gunneridae</taxon>
        <taxon>Pentapetalae</taxon>
        <taxon>rosids</taxon>
        <taxon>malvids</taxon>
        <taxon>Brassicales</taxon>
        <taxon>Brassicaceae</taxon>
        <taxon>Camelineae</taxon>
        <taxon>Camelina</taxon>
    </lineage>
</organism>
<accession>A0ABM0YS56</accession>
<proteinExistence type="predicted"/>
<reference evidence="2" key="2">
    <citation type="submission" date="2025-08" db="UniProtKB">
        <authorList>
            <consortium name="RefSeq"/>
        </authorList>
    </citation>
    <scope>IDENTIFICATION</scope>
    <source>
        <tissue evidence="2">Leaf</tissue>
    </source>
</reference>